<organism evidence="2 3">
    <name type="scientific">Lojkania enalia</name>
    <dbReference type="NCBI Taxonomy" id="147567"/>
    <lineage>
        <taxon>Eukaryota</taxon>
        <taxon>Fungi</taxon>
        <taxon>Dikarya</taxon>
        <taxon>Ascomycota</taxon>
        <taxon>Pezizomycotina</taxon>
        <taxon>Dothideomycetes</taxon>
        <taxon>Pleosporomycetidae</taxon>
        <taxon>Pleosporales</taxon>
        <taxon>Pleosporales incertae sedis</taxon>
        <taxon>Lojkania</taxon>
    </lineage>
</organism>
<feature type="region of interest" description="Disordered" evidence="1">
    <location>
        <begin position="1"/>
        <end position="43"/>
    </location>
</feature>
<protein>
    <submittedName>
        <fullName evidence="2">Uncharacterized protein</fullName>
    </submittedName>
</protein>
<evidence type="ECO:0000313" key="3">
    <source>
        <dbReference type="Proteomes" id="UP000800093"/>
    </source>
</evidence>
<sequence>MPYRTHPWPVGARTAGYPAENPEGGGVKVEQKGSGPAERPAAKPPVEWRPFAAFCIWPVRAAHKLSILIPRRAWPAIVCTASVVISTLRLARPNKERASPPTRHSRPPPGPGVQGSPPCGQNSSTAGLSFLDTLPTNPSTLCANLRDDTTPRRRQTGSPS</sequence>
<feature type="region of interest" description="Disordered" evidence="1">
    <location>
        <begin position="90"/>
        <end position="160"/>
    </location>
</feature>
<comment type="caution">
    <text evidence="2">The sequence shown here is derived from an EMBL/GenBank/DDBJ whole genome shotgun (WGS) entry which is preliminary data.</text>
</comment>
<gene>
    <name evidence="2" type="ORF">CC78DRAFT_580769</name>
</gene>
<accession>A0A9P4N330</accession>
<dbReference type="AlphaFoldDB" id="A0A9P4N330"/>
<keyword evidence="3" id="KW-1185">Reference proteome</keyword>
<evidence type="ECO:0000313" key="2">
    <source>
        <dbReference type="EMBL" id="KAF2264027.1"/>
    </source>
</evidence>
<dbReference type="Proteomes" id="UP000800093">
    <property type="component" value="Unassembled WGS sequence"/>
</dbReference>
<reference evidence="3" key="1">
    <citation type="journal article" date="2020" name="Stud. Mycol.">
        <title>101 Dothideomycetes genomes: A test case for predicting lifestyles and emergence of pathogens.</title>
        <authorList>
            <person name="Haridas S."/>
            <person name="Albert R."/>
            <person name="Binder M."/>
            <person name="Bloem J."/>
            <person name="LaButti K."/>
            <person name="Salamov A."/>
            <person name="Andreopoulos B."/>
            <person name="Baker S."/>
            <person name="Barry K."/>
            <person name="Bills G."/>
            <person name="Bluhm B."/>
            <person name="Cannon C."/>
            <person name="Castanera R."/>
            <person name="Culley D."/>
            <person name="Daum C."/>
            <person name="Ezra D."/>
            <person name="Gonzalez J."/>
            <person name="Henrissat B."/>
            <person name="Kuo A."/>
            <person name="Liang C."/>
            <person name="Lipzen A."/>
            <person name="Lutzoni F."/>
            <person name="Magnuson J."/>
            <person name="Mondo S."/>
            <person name="Nolan M."/>
            <person name="Ohm R."/>
            <person name="Pangilinan J."/>
            <person name="Park H.-J."/>
            <person name="Ramirez L."/>
            <person name="Alfaro M."/>
            <person name="Sun H."/>
            <person name="Tritt A."/>
            <person name="Yoshinaga Y."/>
            <person name="Zwiers L.-H."/>
            <person name="Turgeon B."/>
            <person name="Goodwin S."/>
            <person name="Spatafora J."/>
            <person name="Crous P."/>
            <person name="Grigoriev I."/>
        </authorList>
    </citation>
    <scope>NUCLEOTIDE SEQUENCE [LARGE SCALE GENOMIC DNA]</scope>
    <source>
        <strain evidence="3">CBS 304.66</strain>
    </source>
</reference>
<evidence type="ECO:0000256" key="1">
    <source>
        <dbReference type="SAM" id="MobiDB-lite"/>
    </source>
</evidence>
<proteinExistence type="predicted"/>
<dbReference type="EMBL" id="ML986619">
    <property type="protein sequence ID" value="KAF2264027.1"/>
    <property type="molecule type" value="Genomic_DNA"/>
</dbReference>
<name>A0A9P4N330_9PLEO</name>